<name>A0A139KT12_BACOV</name>
<accession>A0A139KT12</accession>
<organism evidence="1 3">
    <name type="scientific">Bacteroides ovatus</name>
    <dbReference type="NCBI Taxonomy" id="28116"/>
    <lineage>
        <taxon>Bacteria</taxon>
        <taxon>Pseudomonadati</taxon>
        <taxon>Bacteroidota</taxon>
        <taxon>Bacteroidia</taxon>
        <taxon>Bacteroidales</taxon>
        <taxon>Bacteroidaceae</taxon>
        <taxon>Bacteroides</taxon>
    </lineage>
</organism>
<reference evidence="2" key="2">
    <citation type="submission" date="2022-10" db="EMBL/GenBank/DDBJ databases">
        <title>Human gut microbiome strain richness.</title>
        <authorList>
            <person name="Chen-Liaw A."/>
        </authorList>
    </citation>
    <scope>NUCLEOTIDE SEQUENCE</scope>
    <source>
        <strain evidence="2">BSD2780120875st1_E1_BSD2780120875_150330</strain>
    </source>
</reference>
<dbReference type="AlphaFoldDB" id="A0A139KT12"/>
<evidence type="ECO:0000313" key="2">
    <source>
        <dbReference type="EMBL" id="MDC2743831.1"/>
    </source>
</evidence>
<dbReference type="RefSeq" id="WP_134978719.1">
    <property type="nucleotide sequence ID" value="NZ_CP081917.1"/>
</dbReference>
<gene>
    <name evidence="1" type="ORF">F3B98_10320</name>
    <name evidence="2" type="ORF">PO382_16545</name>
</gene>
<reference evidence="1 3" key="1">
    <citation type="journal article" date="2019" name="Nat. Med.">
        <title>A library of human gut bacterial isolates paired with longitudinal multiomics data enables mechanistic microbiome research.</title>
        <authorList>
            <person name="Poyet M."/>
            <person name="Groussin M."/>
            <person name="Gibbons S.M."/>
            <person name="Avila-Pacheco J."/>
            <person name="Jiang X."/>
            <person name="Kearney S.M."/>
            <person name="Perrotta A.R."/>
            <person name="Berdy B."/>
            <person name="Zhao S."/>
            <person name="Lieberman T.D."/>
            <person name="Swanson P.K."/>
            <person name="Smith M."/>
            <person name="Roesemann S."/>
            <person name="Alexander J.E."/>
            <person name="Rich S.A."/>
            <person name="Livny J."/>
            <person name="Vlamakis H."/>
            <person name="Clish C."/>
            <person name="Bullock K."/>
            <person name="Deik A."/>
            <person name="Scott J."/>
            <person name="Pierce K.A."/>
            <person name="Xavier R.J."/>
            <person name="Alm E.J."/>
        </authorList>
    </citation>
    <scope>NUCLEOTIDE SEQUENCE [LARGE SCALE GENOMIC DNA]</scope>
    <source>
        <strain evidence="1 3">BIOML-A14</strain>
    </source>
</reference>
<evidence type="ECO:0000313" key="1">
    <source>
        <dbReference type="EMBL" id="KAA4664482.1"/>
    </source>
</evidence>
<dbReference type="Pfam" id="PF13289">
    <property type="entry name" value="SIR2_2"/>
    <property type="match status" value="1"/>
</dbReference>
<dbReference type="Proteomes" id="UP001219389">
    <property type="component" value="Unassembled WGS sequence"/>
</dbReference>
<dbReference type="EMBL" id="VWFO01000010">
    <property type="protein sequence ID" value="KAA4664482.1"/>
    <property type="molecule type" value="Genomic_DNA"/>
</dbReference>
<dbReference type="Proteomes" id="UP000435985">
    <property type="component" value="Unassembled WGS sequence"/>
</dbReference>
<dbReference type="EMBL" id="JAQNZF010000023">
    <property type="protein sequence ID" value="MDC2743831.1"/>
    <property type="molecule type" value="Genomic_DNA"/>
</dbReference>
<comment type="caution">
    <text evidence="1">The sequence shown here is derived from an EMBL/GenBank/DDBJ whole genome shotgun (WGS) entry which is preliminary data.</text>
</comment>
<sequence length="346" mass="39582">MAKEGLNKKTISQLVPAGKTWALCVGAGISFPIFPSWNTLAERIILHSSPNSINIINEINSYFSSEVIIQSCYEQLRSENKDIKFPEILAELLYKDLLKSVNQRDRDLLCKCLSTQVPSPNLDWNRFLTLIKQLSPVSSIDLAQLVIEAYKKDAGLNSIITFNAETLFPTLINAYAQISLKKNDKILDYITEPTTSHYRGRIPFYFCHGLVPLPGSKQKWMNASDKQVFLENEYLQLANNAFSWQAISFYNILSTNTVFFIGLSFRDANVRRWLSWLHKAKVDTINKYGGANESTTHYWIEKSPESSQLKKWYEASVAHLGIRLIWITEWTEVASIIRTSVENLRT</sequence>
<proteinExistence type="predicted"/>
<evidence type="ECO:0000313" key="3">
    <source>
        <dbReference type="Proteomes" id="UP000435985"/>
    </source>
</evidence>
<protein>
    <submittedName>
        <fullName evidence="2">SIR2 family protein</fullName>
    </submittedName>
</protein>